<dbReference type="Gene3D" id="3.50.4.10">
    <property type="entry name" value="Hepatocyte Growth Factor"/>
    <property type="match status" value="2"/>
</dbReference>
<dbReference type="Pfam" id="PF00024">
    <property type="entry name" value="PAN_1"/>
    <property type="match status" value="2"/>
</dbReference>
<dbReference type="InterPro" id="IPR052774">
    <property type="entry name" value="Celegans_DevNeuronal_Protein"/>
</dbReference>
<feature type="domain" description="Apple" evidence="1">
    <location>
        <begin position="22"/>
        <end position="104"/>
    </location>
</feature>
<dbReference type="SUPFAM" id="SSF57414">
    <property type="entry name" value="Hairpin loop containing domain-like"/>
    <property type="match status" value="2"/>
</dbReference>
<name>A0AAV4TF77_CAEEX</name>
<dbReference type="CDD" id="cd01099">
    <property type="entry name" value="PAN_AP_HGF"/>
    <property type="match status" value="2"/>
</dbReference>
<reference evidence="2 3" key="1">
    <citation type="submission" date="2021-06" db="EMBL/GenBank/DDBJ databases">
        <title>Caerostris extrusa draft genome.</title>
        <authorList>
            <person name="Kono N."/>
            <person name="Arakawa K."/>
        </authorList>
    </citation>
    <scope>NUCLEOTIDE SEQUENCE [LARGE SCALE GENOMIC DNA]</scope>
</reference>
<dbReference type="PANTHER" id="PTHR47327">
    <property type="entry name" value="FI18240P1-RELATED"/>
    <property type="match status" value="1"/>
</dbReference>
<keyword evidence="3" id="KW-1185">Reference proteome</keyword>
<organism evidence="2 3">
    <name type="scientific">Caerostris extrusa</name>
    <name type="common">Bark spider</name>
    <name type="synonym">Caerostris bankana</name>
    <dbReference type="NCBI Taxonomy" id="172846"/>
    <lineage>
        <taxon>Eukaryota</taxon>
        <taxon>Metazoa</taxon>
        <taxon>Ecdysozoa</taxon>
        <taxon>Arthropoda</taxon>
        <taxon>Chelicerata</taxon>
        <taxon>Arachnida</taxon>
        <taxon>Araneae</taxon>
        <taxon>Araneomorphae</taxon>
        <taxon>Entelegynae</taxon>
        <taxon>Araneoidea</taxon>
        <taxon>Araneidae</taxon>
        <taxon>Caerostris</taxon>
    </lineage>
</organism>
<sequence>MRINFGCDCQADCSCLKAQRTCRKLWSFERYLHHELRVEPVREIAGVLERADCEDLCLHESPHCKSAVYHYLEKTCFLFTENKRTASSRFHYTSEEVEYLDNQCISESPTCQYREFPDRFLPQLDRLSRAYNLKDCQRQCDTEKEFTCRSVNFETVAKDCALSSEDISSIPQVSVQCNPQDMLLTINSRQSFPRRIYARGNPSQCFVVGTGQTNSCSSLFRWERDAVPLQKRTFNKAALTAVVISTQHFHQNVAMRVLIVPVETLEQLD</sequence>
<comment type="caution">
    <text evidence="2">The sequence shown here is derived from an EMBL/GenBank/DDBJ whole genome shotgun (WGS) entry which is preliminary data.</text>
</comment>
<feature type="domain" description="Apple" evidence="1">
    <location>
        <begin position="111"/>
        <end position="188"/>
    </location>
</feature>
<proteinExistence type="predicted"/>
<dbReference type="GO" id="GO:0009653">
    <property type="term" value="P:anatomical structure morphogenesis"/>
    <property type="evidence" value="ECO:0007669"/>
    <property type="project" value="TreeGrafter"/>
</dbReference>
<dbReference type="PANTHER" id="PTHR47327:SF1">
    <property type="entry name" value="RE15579P"/>
    <property type="match status" value="1"/>
</dbReference>
<dbReference type="SMART" id="SM00473">
    <property type="entry name" value="PAN_AP"/>
    <property type="match status" value="2"/>
</dbReference>
<dbReference type="PROSITE" id="PS50948">
    <property type="entry name" value="PAN"/>
    <property type="match status" value="2"/>
</dbReference>
<evidence type="ECO:0000259" key="1">
    <source>
        <dbReference type="PROSITE" id="PS50948"/>
    </source>
</evidence>
<gene>
    <name evidence="2" type="primary">AVEN_133694_1</name>
    <name evidence="2" type="ORF">CEXT_568901</name>
</gene>
<dbReference type="InterPro" id="IPR003609">
    <property type="entry name" value="Pan_app"/>
</dbReference>
<dbReference type="EMBL" id="BPLR01011203">
    <property type="protein sequence ID" value="GIY44839.1"/>
    <property type="molecule type" value="Genomic_DNA"/>
</dbReference>
<evidence type="ECO:0000313" key="2">
    <source>
        <dbReference type="EMBL" id="GIY44839.1"/>
    </source>
</evidence>
<accession>A0AAV4TF77</accession>
<evidence type="ECO:0000313" key="3">
    <source>
        <dbReference type="Proteomes" id="UP001054945"/>
    </source>
</evidence>
<dbReference type="Proteomes" id="UP001054945">
    <property type="component" value="Unassembled WGS sequence"/>
</dbReference>
<protein>
    <recommendedName>
        <fullName evidence="1">Apple domain-containing protein</fullName>
    </recommendedName>
</protein>
<dbReference type="AlphaFoldDB" id="A0AAV4TF77"/>